<feature type="transmembrane region" description="Helical" evidence="6">
    <location>
        <begin position="219"/>
        <end position="235"/>
    </location>
</feature>
<feature type="transmembrane region" description="Helical" evidence="6">
    <location>
        <begin position="108"/>
        <end position="129"/>
    </location>
</feature>
<protein>
    <submittedName>
        <fullName evidence="7">FtsW/RodA/SpoVE family cell cycle protein</fullName>
    </submittedName>
</protein>
<evidence type="ECO:0000256" key="6">
    <source>
        <dbReference type="SAM" id="Phobius"/>
    </source>
</evidence>
<evidence type="ECO:0000256" key="4">
    <source>
        <dbReference type="ARBA" id="ARBA00022989"/>
    </source>
</evidence>
<dbReference type="GO" id="GO:0032153">
    <property type="term" value="C:cell division site"/>
    <property type="evidence" value="ECO:0007669"/>
    <property type="project" value="TreeGrafter"/>
</dbReference>
<dbReference type="PANTHER" id="PTHR30474:SF3">
    <property type="entry name" value="PEPTIDOGLYCAN GLYCOSYLTRANSFERASE RODA"/>
    <property type="match status" value="1"/>
</dbReference>
<dbReference type="EMBL" id="DXEQ01000179">
    <property type="protein sequence ID" value="HIX72585.1"/>
    <property type="molecule type" value="Genomic_DNA"/>
</dbReference>
<feature type="transmembrane region" description="Helical" evidence="6">
    <location>
        <begin position="240"/>
        <end position="259"/>
    </location>
</feature>
<feature type="transmembrane region" description="Helical" evidence="6">
    <location>
        <begin position="197"/>
        <end position="213"/>
    </location>
</feature>
<feature type="transmembrane region" description="Helical" evidence="6">
    <location>
        <begin position="324"/>
        <end position="345"/>
    </location>
</feature>
<dbReference type="AlphaFoldDB" id="A0A9D1X4R9"/>
<evidence type="ECO:0000256" key="5">
    <source>
        <dbReference type="ARBA" id="ARBA00023136"/>
    </source>
</evidence>
<feature type="transmembrane region" description="Helical" evidence="6">
    <location>
        <begin position="136"/>
        <end position="153"/>
    </location>
</feature>
<feature type="transmembrane region" description="Helical" evidence="6">
    <location>
        <begin position="357"/>
        <end position="377"/>
    </location>
</feature>
<keyword evidence="3" id="KW-0133">Cell shape</keyword>
<evidence type="ECO:0000256" key="1">
    <source>
        <dbReference type="ARBA" id="ARBA00004141"/>
    </source>
</evidence>
<dbReference type="GO" id="GO:0051301">
    <property type="term" value="P:cell division"/>
    <property type="evidence" value="ECO:0007669"/>
    <property type="project" value="InterPro"/>
</dbReference>
<proteinExistence type="predicted"/>
<reference evidence="7" key="1">
    <citation type="journal article" date="2021" name="PeerJ">
        <title>Extensive microbial diversity within the chicken gut microbiome revealed by metagenomics and culture.</title>
        <authorList>
            <person name="Gilroy R."/>
            <person name="Ravi A."/>
            <person name="Getino M."/>
            <person name="Pursley I."/>
            <person name="Horton D.L."/>
            <person name="Alikhan N.F."/>
            <person name="Baker D."/>
            <person name="Gharbi K."/>
            <person name="Hall N."/>
            <person name="Watson M."/>
            <person name="Adriaenssens E.M."/>
            <person name="Foster-Nyarko E."/>
            <person name="Jarju S."/>
            <person name="Secka A."/>
            <person name="Antonio M."/>
            <person name="Oren A."/>
            <person name="Chaudhuri R.R."/>
            <person name="La Ragione R."/>
            <person name="Hildebrand F."/>
            <person name="Pallen M.J."/>
        </authorList>
    </citation>
    <scope>NUCLEOTIDE SEQUENCE</scope>
    <source>
        <strain evidence="7">ChiSxjej3B15-1167</strain>
    </source>
</reference>
<keyword evidence="5 6" id="KW-0472">Membrane</keyword>
<keyword evidence="4 6" id="KW-1133">Transmembrane helix</keyword>
<evidence type="ECO:0000313" key="7">
    <source>
        <dbReference type="EMBL" id="HIX72585.1"/>
    </source>
</evidence>
<dbReference type="GO" id="GO:0008360">
    <property type="term" value="P:regulation of cell shape"/>
    <property type="evidence" value="ECO:0007669"/>
    <property type="project" value="UniProtKB-KW"/>
</dbReference>
<comment type="caution">
    <text evidence="7">The sequence shown here is derived from an EMBL/GenBank/DDBJ whole genome shotgun (WGS) entry which is preliminary data.</text>
</comment>
<dbReference type="GO" id="GO:0005886">
    <property type="term" value="C:plasma membrane"/>
    <property type="evidence" value="ECO:0007669"/>
    <property type="project" value="TreeGrafter"/>
</dbReference>
<gene>
    <name evidence="7" type="ORF">H9849_06140</name>
</gene>
<accession>A0A9D1X4R9</accession>
<name>A0A9D1X4R9_9FIRM</name>
<feature type="transmembrane region" description="Helical" evidence="6">
    <location>
        <begin position="165"/>
        <end position="185"/>
    </location>
</feature>
<dbReference type="Proteomes" id="UP000886805">
    <property type="component" value="Unassembled WGS sequence"/>
</dbReference>
<comment type="subcellular location">
    <subcellularLocation>
        <location evidence="1">Membrane</location>
        <topology evidence="1">Multi-pass membrane protein</topology>
    </subcellularLocation>
</comment>
<dbReference type="PANTHER" id="PTHR30474">
    <property type="entry name" value="CELL CYCLE PROTEIN"/>
    <property type="match status" value="1"/>
</dbReference>
<evidence type="ECO:0000256" key="3">
    <source>
        <dbReference type="ARBA" id="ARBA00022960"/>
    </source>
</evidence>
<sequence length="439" mass="49149">MCAIYAVSCFTVFLPSTEEQQIKRMNRQERFMFIFHFICYGVLFLKTFDVQILALYVAQAVFFKLLIFIYEHIYADCSRIMMNHICFLLLIGFVMLTRLDFEDAVKQFIIVAVCSFVVLLVPIFVAKAYWLKRLRWIYGLIGLLVLSSVFVIGTSKNGSTNWVSLGGFAFQPSEFVKIAFIFFLAAMLEKPGSFKRIFVTALFSGCHVMVLILENDLGGALLYFVVFIFLCYSATGRGIYVLGGLSAGVLAGRIAYILFPHVQTRFDAWIDPWSIIEGRGYQITQSLFAIGTGSWFGMGLTQGSPSDIPVVQSDFIFSAIAEEFGVFFAICLILIYLGVFVHFLQIAMDVKDRFYKLVAYGFSICFIFQVFLCIGGVTKFIPSTGVTLPLISAGGSSAASTLIIFAIMQGIFMIAYKEEEGVEEDEQTSESGQEETGSR</sequence>
<reference evidence="7" key="2">
    <citation type="submission" date="2021-04" db="EMBL/GenBank/DDBJ databases">
        <authorList>
            <person name="Gilroy R."/>
        </authorList>
    </citation>
    <scope>NUCLEOTIDE SEQUENCE</scope>
    <source>
        <strain evidence="7">ChiSxjej3B15-1167</strain>
    </source>
</reference>
<organism evidence="7 8">
    <name type="scientific">Candidatus Anaerobutyricum stercoripullorum</name>
    <dbReference type="NCBI Taxonomy" id="2838456"/>
    <lineage>
        <taxon>Bacteria</taxon>
        <taxon>Bacillati</taxon>
        <taxon>Bacillota</taxon>
        <taxon>Clostridia</taxon>
        <taxon>Lachnospirales</taxon>
        <taxon>Lachnospiraceae</taxon>
        <taxon>Anaerobutyricum</taxon>
    </lineage>
</organism>
<evidence type="ECO:0000256" key="2">
    <source>
        <dbReference type="ARBA" id="ARBA00022692"/>
    </source>
</evidence>
<feature type="transmembrane region" description="Helical" evidence="6">
    <location>
        <begin position="31"/>
        <end position="48"/>
    </location>
</feature>
<keyword evidence="2 6" id="KW-0812">Transmembrane</keyword>
<dbReference type="InterPro" id="IPR001182">
    <property type="entry name" value="FtsW/RodA"/>
</dbReference>
<feature type="transmembrane region" description="Helical" evidence="6">
    <location>
        <begin position="54"/>
        <end position="73"/>
    </location>
</feature>
<dbReference type="GO" id="GO:0015648">
    <property type="term" value="F:lipid-linked peptidoglycan transporter activity"/>
    <property type="evidence" value="ECO:0007669"/>
    <property type="project" value="TreeGrafter"/>
</dbReference>
<dbReference type="Pfam" id="PF01098">
    <property type="entry name" value="FTSW_RODA_SPOVE"/>
    <property type="match status" value="1"/>
</dbReference>
<feature type="transmembrane region" description="Helical" evidence="6">
    <location>
        <begin position="80"/>
        <end position="96"/>
    </location>
</feature>
<evidence type="ECO:0000313" key="8">
    <source>
        <dbReference type="Proteomes" id="UP000886805"/>
    </source>
</evidence>